<dbReference type="PANTHER" id="PTHR43591:SF110">
    <property type="entry name" value="RHODANESE DOMAIN-CONTAINING PROTEIN"/>
    <property type="match status" value="1"/>
</dbReference>
<dbReference type="OrthoDB" id="1493020at2"/>
<feature type="domain" description="Methyltransferase type 11" evidence="1">
    <location>
        <begin position="90"/>
        <end position="181"/>
    </location>
</feature>
<sequence length="316" mass="37055">MTIKFYHKDSKTYYTEEGGYLIASDTKVQIVRGIPRFVESSAYAEAFGVQWNRFKKLQLDSFTGTHFTRVRLERCLGADVKQILADKLVLEAGSGAGRFTEYLAPYCKELYTFDLSSAIDANYENNRNEKTQFFQGDILNIPFENEVFDLVICLGVLQHTPSTEKAIHELWRVVKPGGKLIADHYHFRWSYYTTVIPFFRFFIKRLPPKYSMKIVQLLVDIFFPIHWKLRHSKIFKWILGHISPVLTNIEAFEEKGYDFNKDTAYLETYDVLADYYKKLITKSELERILKNLDNVENYTIEKGGNGWEYRVTKKLC</sequence>
<dbReference type="SUPFAM" id="SSF53335">
    <property type="entry name" value="S-adenosyl-L-methionine-dependent methyltransferases"/>
    <property type="match status" value="1"/>
</dbReference>
<organism evidence="2 3">
    <name type="scientific">Thermaurantimonas aggregans</name>
    <dbReference type="NCBI Taxonomy" id="2173829"/>
    <lineage>
        <taxon>Bacteria</taxon>
        <taxon>Pseudomonadati</taxon>
        <taxon>Bacteroidota</taxon>
        <taxon>Flavobacteriia</taxon>
        <taxon>Flavobacteriales</taxon>
        <taxon>Schleiferiaceae</taxon>
        <taxon>Thermaurantimonas</taxon>
    </lineage>
</organism>
<gene>
    <name evidence="2" type="ORF">JCM31826_20710</name>
</gene>
<evidence type="ECO:0000313" key="2">
    <source>
        <dbReference type="EMBL" id="GCD78589.1"/>
    </source>
</evidence>
<dbReference type="RefSeq" id="WP_124398643.1">
    <property type="nucleotide sequence ID" value="NZ_BHZE01000027.1"/>
</dbReference>
<evidence type="ECO:0000313" key="3">
    <source>
        <dbReference type="Proteomes" id="UP000286715"/>
    </source>
</evidence>
<dbReference type="CDD" id="cd02440">
    <property type="entry name" value="AdoMet_MTases"/>
    <property type="match status" value="1"/>
</dbReference>
<reference evidence="2 3" key="1">
    <citation type="submission" date="2018-11" db="EMBL/GenBank/DDBJ databases">
        <title>Schleiferia aggregans sp. nov., a moderately thermophilic heterotrophic bacterium isolated from microbial mats at a terrestrial hot spring.</title>
        <authorList>
            <person name="Iino T."/>
            <person name="Ohkuma M."/>
            <person name="Haruta S."/>
        </authorList>
    </citation>
    <scope>NUCLEOTIDE SEQUENCE [LARGE SCALE GENOMIC DNA]</scope>
    <source>
        <strain evidence="2 3">LA</strain>
    </source>
</reference>
<dbReference type="Proteomes" id="UP000286715">
    <property type="component" value="Unassembled WGS sequence"/>
</dbReference>
<dbReference type="PANTHER" id="PTHR43591">
    <property type="entry name" value="METHYLTRANSFERASE"/>
    <property type="match status" value="1"/>
</dbReference>
<name>A0A401XNK0_9FLAO</name>
<accession>A0A401XNK0</accession>
<dbReference type="Pfam" id="PF08241">
    <property type="entry name" value="Methyltransf_11"/>
    <property type="match status" value="1"/>
</dbReference>
<keyword evidence="3" id="KW-1185">Reference proteome</keyword>
<dbReference type="Gene3D" id="3.40.50.150">
    <property type="entry name" value="Vaccinia Virus protein VP39"/>
    <property type="match status" value="1"/>
</dbReference>
<comment type="caution">
    <text evidence="2">The sequence shown here is derived from an EMBL/GenBank/DDBJ whole genome shotgun (WGS) entry which is preliminary data.</text>
</comment>
<dbReference type="InterPro" id="IPR013216">
    <property type="entry name" value="Methyltransf_11"/>
</dbReference>
<dbReference type="EMBL" id="BHZE01000027">
    <property type="protein sequence ID" value="GCD78589.1"/>
    <property type="molecule type" value="Genomic_DNA"/>
</dbReference>
<protein>
    <recommendedName>
        <fullName evidence="1">Methyltransferase type 11 domain-containing protein</fullName>
    </recommendedName>
</protein>
<proteinExistence type="predicted"/>
<evidence type="ECO:0000259" key="1">
    <source>
        <dbReference type="Pfam" id="PF08241"/>
    </source>
</evidence>
<dbReference type="InterPro" id="IPR029063">
    <property type="entry name" value="SAM-dependent_MTases_sf"/>
</dbReference>
<dbReference type="GO" id="GO:0008757">
    <property type="term" value="F:S-adenosylmethionine-dependent methyltransferase activity"/>
    <property type="evidence" value="ECO:0007669"/>
    <property type="project" value="InterPro"/>
</dbReference>
<dbReference type="AlphaFoldDB" id="A0A401XNK0"/>